<accession>A0A1J7IZY3</accession>
<evidence type="ECO:0000313" key="3">
    <source>
        <dbReference type="Proteomes" id="UP000182658"/>
    </source>
</evidence>
<organism evidence="2 3">
    <name type="scientific">Coniochaeta ligniaria NRRL 30616</name>
    <dbReference type="NCBI Taxonomy" id="1408157"/>
    <lineage>
        <taxon>Eukaryota</taxon>
        <taxon>Fungi</taxon>
        <taxon>Dikarya</taxon>
        <taxon>Ascomycota</taxon>
        <taxon>Pezizomycotina</taxon>
        <taxon>Sordariomycetes</taxon>
        <taxon>Sordariomycetidae</taxon>
        <taxon>Coniochaetales</taxon>
        <taxon>Coniochaetaceae</taxon>
        <taxon>Coniochaeta</taxon>
    </lineage>
</organism>
<name>A0A1J7IZY3_9PEZI</name>
<feature type="signal peptide" evidence="1">
    <location>
        <begin position="1"/>
        <end position="20"/>
    </location>
</feature>
<dbReference type="OrthoDB" id="4711424at2759"/>
<dbReference type="AlphaFoldDB" id="A0A1J7IZY3"/>
<dbReference type="InParanoid" id="A0A1J7IZY3"/>
<protein>
    <submittedName>
        <fullName evidence="2">Uncharacterized protein</fullName>
    </submittedName>
</protein>
<dbReference type="EMBL" id="KV875094">
    <property type="protein sequence ID" value="OIW33351.1"/>
    <property type="molecule type" value="Genomic_DNA"/>
</dbReference>
<dbReference type="Proteomes" id="UP000182658">
    <property type="component" value="Unassembled WGS sequence"/>
</dbReference>
<feature type="chain" id="PRO_5013335186" evidence="1">
    <location>
        <begin position="21"/>
        <end position="113"/>
    </location>
</feature>
<evidence type="ECO:0000256" key="1">
    <source>
        <dbReference type="SAM" id="SignalP"/>
    </source>
</evidence>
<keyword evidence="3" id="KW-1185">Reference proteome</keyword>
<keyword evidence="1" id="KW-0732">Signal</keyword>
<gene>
    <name evidence="2" type="ORF">CONLIGDRAFT_666662</name>
</gene>
<proteinExistence type="predicted"/>
<evidence type="ECO:0000313" key="2">
    <source>
        <dbReference type="EMBL" id="OIW33351.1"/>
    </source>
</evidence>
<sequence>MKASIFNILAVLAFGRATLALPAAEAAPAPEVADGGVSIDSIICPKDFKDTTPHAREVATRTGDAPSGTVDGYVVRRACFDYACDDNTDCKAAGCTTCIQTHTPCGDAVNRCR</sequence>
<reference evidence="2 3" key="1">
    <citation type="submission" date="2016-10" db="EMBL/GenBank/DDBJ databases">
        <title>Draft genome sequence of Coniochaeta ligniaria NRRL30616, a lignocellulolytic fungus for bioabatement of inhibitors in plant biomass hydrolysates.</title>
        <authorList>
            <consortium name="DOE Joint Genome Institute"/>
            <person name="Jimenez D.J."/>
            <person name="Hector R.E."/>
            <person name="Riley R."/>
            <person name="Sun H."/>
            <person name="Grigoriev I.V."/>
            <person name="Van Elsas J.D."/>
            <person name="Nichols N.N."/>
        </authorList>
    </citation>
    <scope>NUCLEOTIDE SEQUENCE [LARGE SCALE GENOMIC DNA]</scope>
    <source>
        <strain evidence="2 3">NRRL 30616</strain>
    </source>
</reference>